<feature type="transmembrane region" description="Helical" evidence="7">
    <location>
        <begin position="566"/>
        <end position="589"/>
    </location>
</feature>
<feature type="transmembrane region" description="Helical" evidence="7">
    <location>
        <begin position="532"/>
        <end position="554"/>
    </location>
</feature>
<feature type="transmembrane region" description="Helical" evidence="7">
    <location>
        <begin position="506"/>
        <end position="526"/>
    </location>
</feature>
<feature type="transmembrane region" description="Helical" evidence="7">
    <location>
        <begin position="378"/>
        <end position="399"/>
    </location>
</feature>
<dbReference type="PANTHER" id="PTHR22950">
    <property type="entry name" value="AMINO ACID TRANSPORTER"/>
    <property type="match status" value="1"/>
</dbReference>
<organism evidence="9 10">
    <name type="scientific">Ascosphaera apis ARSEF 7405</name>
    <dbReference type="NCBI Taxonomy" id="392613"/>
    <lineage>
        <taxon>Eukaryota</taxon>
        <taxon>Fungi</taxon>
        <taxon>Dikarya</taxon>
        <taxon>Ascomycota</taxon>
        <taxon>Pezizomycotina</taxon>
        <taxon>Eurotiomycetes</taxon>
        <taxon>Eurotiomycetidae</taxon>
        <taxon>Onygenales</taxon>
        <taxon>Ascosphaeraceae</taxon>
        <taxon>Ascosphaera</taxon>
    </lineage>
</organism>
<dbReference type="InterPro" id="IPR013057">
    <property type="entry name" value="AA_transpt_TM"/>
</dbReference>
<keyword evidence="3 7" id="KW-0812">Transmembrane</keyword>
<name>A0A168DXI6_9EURO</name>
<dbReference type="EMBL" id="AZGZ01000001">
    <property type="protein sequence ID" value="KZZ98224.1"/>
    <property type="molecule type" value="Genomic_DNA"/>
</dbReference>
<comment type="similarity">
    <text evidence="2">Belongs to the amino acid/polyamine transporter 2 family.</text>
</comment>
<feature type="transmembrane region" description="Helical" evidence="7">
    <location>
        <begin position="411"/>
        <end position="432"/>
    </location>
</feature>
<dbReference type="GO" id="GO:0000329">
    <property type="term" value="C:fungal-type vacuole membrane"/>
    <property type="evidence" value="ECO:0007669"/>
    <property type="project" value="EnsemblFungi"/>
</dbReference>
<dbReference type="GO" id="GO:0090513">
    <property type="term" value="P:L-histidine transmembrane import into vacuole"/>
    <property type="evidence" value="ECO:0007669"/>
    <property type="project" value="EnsemblFungi"/>
</dbReference>
<dbReference type="Pfam" id="PF01490">
    <property type="entry name" value="Aa_trans"/>
    <property type="match status" value="1"/>
</dbReference>
<dbReference type="GO" id="GO:0005290">
    <property type="term" value="F:L-histidine transmembrane transporter activity"/>
    <property type="evidence" value="ECO:0007669"/>
    <property type="project" value="EnsemblFungi"/>
</dbReference>
<accession>A0A168DXI6</accession>
<dbReference type="GO" id="GO:0015186">
    <property type="term" value="F:L-glutamine transmembrane transporter activity"/>
    <property type="evidence" value="ECO:0007669"/>
    <property type="project" value="EnsemblFungi"/>
</dbReference>
<comment type="caution">
    <text evidence="9">The sequence shown here is derived from an EMBL/GenBank/DDBJ whole genome shotgun (WGS) entry which is preliminary data.</text>
</comment>
<proteinExistence type="inferred from homology"/>
<feature type="domain" description="Amino acid transporter transmembrane" evidence="8">
    <location>
        <begin position="195"/>
        <end position="587"/>
    </location>
</feature>
<reference evidence="9 10" key="1">
    <citation type="journal article" date="2016" name="Genome Biol. Evol.">
        <title>Divergent and convergent evolution of fungal pathogenicity.</title>
        <authorList>
            <person name="Shang Y."/>
            <person name="Xiao G."/>
            <person name="Zheng P."/>
            <person name="Cen K."/>
            <person name="Zhan S."/>
            <person name="Wang C."/>
        </authorList>
    </citation>
    <scope>NUCLEOTIDE SEQUENCE [LARGE SCALE GENOMIC DNA]</scope>
    <source>
        <strain evidence="9 10">ARSEF 7405</strain>
    </source>
</reference>
<feature type="transmembrane region" description="Helical" evidence="7">
    <location>
        <begin position="227"/>
        <end position="248"/>
    </location>
</feature>
<dbReference type="GO" id="GO:0005302">
    <property type="term" value="F:L-tyrosine transmembrane transporter activity"/>
    <property type="evidence" value="ECO:0007669"/>
    <property type="project" value="EnsemblFungi"/>
</dbReference>
<evidence type="ECO:0000256" key="4">
    <source>
        <dbReference type="ARBA" id="ARBA00022989"/>
    </source>
</evidence>
<keyword evidence="10" id="KW-1185">Reference proteome</keyword>
<evidence type="ECO:0000313" key="10">
    <source>
        <dbReference type="Proteomes" id="UP000242877"/>
    </source>
</evidence>
<feature type="compositionally biased region" description="Basic and acidic residues" evidence="6">
    <location>
        <begin position="69"/>
        <end position="78"/>
    </location>
</feature>
<dbReference type="Proteomes" id="UP000242877">
    <property type="component" value="Unassembled WGS sequence"/>
</dbReference>
<evidence type="ECO:0000256" key="3">
    <source>
        <dbReference type="ARBA" id="ARBA00022692"/>
    </source>
</evidence>
<dbReference type="GO" id="GO:0015188">
    <property type="term" value="F:L-isoleucine transmembrane transporter activity"/>
    <property type="evidence" value="ECO:0007669"/>
    <property type="project" value="EnsemblFungi"/>
</dbReference>
<feature type="region of interest" description="Disordered" evidence="6">
    <location>
        <begin position="1"/>
        <end position="45"/>
    </location>
</feature>
<feature type="transmembrane region" description="Helical" evidence="7">
    <location>
        <begin position="308"/>
        <end position="327"/>
    </location>
</feature>
<dbReference type="AlphaFoldDB" id="A0A168DXI6"/>
<evidence type="ECO:0000313" key="9">
    <source>
        <dbReference type="EMBL" id="KZZ98224.1"/>
    </source>
</evidence>
<dbReference type="GO" id="GO:0007034">
    <property type="term" value="P:vacuolar transport"/>
    <property type="evidence" value="ECO:0007669"/>
    <property type="project" value="EnsemblFungi"/>
</dbReference>
<feature type="region of interest" description="Disordered" evidence="6">
    <location>
        <begin position="68"/>
        <end position="96"/>
    </location>
</feature>
<gene>
    <name evidence="9" type="ORF">AAP_00485</name>
</gene>
<evidence type="ECO:0000256" key="1">
    <source>
        <dbReference type="ARBA" id="ARBA00004141"/>
    </source>
</evidence>
<feature type="transmembrane region" description="Helical" evidence="7">
    <location>
        <begin position="452"/>
        <end position="469"/>
    </location>
</feature>
<comment type="subcellular location">
    <subcellularLocation>
        <location evidence="1">Membrane</location>
        <topology evidence="1">Multi-pass membrane protein</topology>
    </subcellularLocation>
</comment>
<dbReference type="VEuPathDB" id="FungiDB:AAP_00485"/>
<dbReference type="GO" id="GO:0015824">
    <property type="term" value="P:proline transport"/>
    <property type="evidence" value="ECO:0007669"/>
    <property type="project" value="EnsemblFungi"/>
</dbReference>
<feature type="compositionally biased region" description="Polar residues" evidence="6">
    <location>
        <begin position="1"/>
        <end position="10"/>
    </location>
</feature>
<feature type="transmembrane region" description="Helical" evidence="7">
    <location>
        <begin position="334"/>
        <end position="354"/>
    </location>
</feature>
<evidence type="ECO:0000259" key="8">
    <source>
        <dbReference type="Pfam" id="PF01490"/>
    </source>
</evidence>
<keyword evidence="5 7" id="KW-0472">Membrane</keyword>
<evidence type="ECO:0000256" key="5">
    <source>
        <dbReference type="ARBA" id="ARBA00023136"/>
    </source>
</evidence>
<feature type="transmembrane region" description="Helical" evidence="7">
    <location>
        <begin position="202"/>
        <end position="221"/>
    </location>
</feature>
<feature type="transmembrane region" description="Helical" evidence="7">
    <location>
        <begin position="274"/>
        <end position="296"/>
    </location>
</feature>
<keyword evidence="4 7" id="KW-1133">Transmembrane helix</keyword>
<evidence type="ECO:0000256" key="7">
    <source>
        <dbReference type="SAM" id="Phobius"/>
    </source>
</evidence>
<protein>
    <submittedName>
        <fullName evidence="9">Amino acid transporter, transmembrane</fullName>
    </submittedName>
</protein>
<evidence type="ECO:0000256" key="2">
    <source>
        <dbReference type="ARBA" id="ARBA00008066"/>
    </source>
</evidence>
<evidence type="ECO:0000256" key="6">
    <source>
        <dbReference type="SAM" id="MobiDB-lite"/>
    </source>
</evidence>
<dbReference type="PANTHER" id="PTHR22950:SF349">
    <property type="entry name" value="AMINO ACID TRANSPORTER TRANSMEMBRANE DOMAIN-CONTAINING PROTEIN"/>
    <property type="match status" value="1"/>
</dbReference>
<dbReference type="OrthoDB" id="655540at2759"/>
<sequence length="597" mass="64756">MDDPTSSSSRDIPGRGEAADCESQFGDDSTPWQLRTGRGGPNSIDNFARSWQRAAGFLSPIHKRPSFIYEHDGDRDQHTGPGETTPLLREEHSVPGPATTNSEYHDDVDGASLTAEVSGGSLFRKRSAQAVGSYGTSYGSLSSKISESARQRAAELQRNQTNTEIAPVPDDDQPALTVKDIEQEDGTKMTVIVGHSTMPQTVFNSVNVLVGIGMLSLPLAFQYSGWLVGVILMMFSAIATMYTARILAKCMDVDSTLATYADLAYISFGQRAQLIVSVLFCLELLGACVASVVLFADSIDALVPGYGVQTWKFVCGAMLIPLSFVPLHLLSLSSILGIFCCTSLLGILIIDGLVKPNAPGSLLQPAQTSFFPSNWNTVPLSIGLMLAPWGGHGVFPNIYKDMRKPYKYGRSLVYTYSFTWTLDIMMGIVGWLMFGDTVRDEVTSNILLSDEYPPLLSLVIVAFIAIIPLTKVPLSSRPLVSTVVTLVGLRPPEEGGRDVSPKTRSFGIGVIRVLVVVFFTVIAIIFPSFDRIMALMGASLCMIICIVFPISFHLKIFGSKLGIREWLANWALLLVGTVMGVVGTVYAFIPKEELGVH</sequence>